<feature type="transmembrane region" description="Helical" evidence="2">
    <location>
        <begin position="57"/>
        <end position="74"/>
    </location>
</feature>
<evidence type="ECO:0000256" key="2">
    <source>
        <dbReference type="SAM" id="Phobius"/>
    </source>
</evidence>
<gene>
    <name evidence="3" type="ORF">BCR39DRAFT_522705</name>
</gene>
<dbReference type="PANTHER" id="PTHR28077:SF1">
    <property type="entry name" value="INOSITOL PHOSPHORYLCERAMIDE SYNTHASE REGULATORY SUBUNIT KEI1"/>
    <property type="match status" value="1"/>
</dbReference>
<proteinExistence type="predicted"/>
<keyword evidence="2" id="KW-0472">Membrane</keyword>
<dbReference type="Proteomes" id="UP000193986">
    <property type="component" value="Unassembled WGS sequence"/>
</dbReference>
<keyword evidence="4" id="KW-1185">Reference proteome</keyword>
<keyword evidence="2" id="KW-0812">Transmembrane</keyword>
<feature type="transmembrane region" description="Helical" evidence="2">
    <location>
        <begin position="29"/>
        <end position="51"/>
    </location>
</feature>
<name>A0A1Y2BCJ3_9TREE</name>
<dbReference type="GO" id="GO:0070916">
    <property type="term" value="C:inositol phosphoceramide synthase complex"/>
    <property type="evidence" value="ECO:0007669"/>
    <property type="project" value="TreeGrafter"/>
</dbReference>
<dbReference type="InParanoid" id="A0A1Y2BCJ3"/>
<dbReference type="Pfam" id="PF08552">
    <property type="entry name" value="Kei1"/>
    <property type="match status" value="1"/>
</dbReference>
<feature type="transmembrane region" description="Helical" evidence="2">
    <location>
        <begin position="169"/>
        <end position="192"/>
    </location>
</feature>
<dbReference type="EMBL" id="MCFC01000009">
    <property type="protein sequence ID" value="ORY32539.1"/>
    <property type="molecule type" value="Genomic_DNA"/>
</dbReference>
<dbReference type="InterPro" id="IPR013862">
    <property type="entry name" value="Kei1"/>
</dbReference>
<dbReference type="PANTHER" id="PTHR28077">
    <property type="entry name" value="INOSITOL PHOSPHORYLCERAMIDE SYNTHASE REGULATORY SUBUNIT KEI1"/>
    <property type="match status" value="1"/>
</dbReference>
<dbReference type="GO" id="GO:0000139">
    <property type="term" value="C:Golgi membrane"/>
    <property type="evidence" value="ECO:0007669"/>
    <property type="project" value="TreeGrafter"/>
</dbReference>
<dbReference type="STRING" id="71784.A0A1Y2BCJ3"/>
<evidence type="ECO:0000256" key="1">
    <source>
        <dbReference type="SAM" id="MobiDB-lite"/>
    </source>
</evidence>
<dbReference type="GO" id="GO:0070917">
    <property type="term" value="F:inositol phosphoceramide synthase regulator activity"/>
    <property type="evidence" value="ECO:0007669"/>
    <property type="project" value="InterPro"/>
</dbReference>
<accession>A0A1Y2BCJ3</accession>
<sequence length="270" mass="30451">MSFNVRRLRPNAVCDSFLGFLDIKLGAEIILLFGLINKAAGLYGLIMILVGGTFPQFVFYAYSVGTLFAFLWALRTVKSESANPTLLVAHLYTLDHLIQSVFHYIFFHRYWYELAHDGQRSTNSRAQQDIIDLAISRGEVLAPSGEDADGMDELRAALAGEIWRREKVYAVWVIIFGFFLKVYFILIIYSYAAHLRSSTYHTLPLTERAKATTIAHPTTEEDLQAELEIEAEREDLHDDEEGAAANGDAGKTNEPAKKRGTGDDEEFSWD</sequence>
<feature type="transmembrane region" description="Helical" evidence="2">
    <location>
        <begin position="86"/>
        <end position="107"/>
    </location>
</feature>
<reference evidence="3 4" key="1">
    <citation type="submission" date="2016-07" db="EMBL/GenBank/DDBJ databases">
        <title>Pervasive Adenine N6-methylation of Active Genes in Fungi.</title>
        <authorList>
            <consortium name="DOE Joint Genome Institute"/>
            <person name="Mondo S.J."/>
            <person name="Dannebaum R.O."/>
            <person name="Kuo R.C."/>
            <person name="Labutti K."/>
            <person name="Haridas S."/>
            <person name="Kuo A."/>
            <person name="Salamov A."/>
            <person name="Ahrendt S.R."/>
            <person name="Lipzen A."/>
            <person name="Sullivan W."/>
            <person name="Andreopoulos W.B."/>
            <person name="Clum A."/>
            <person name="Lindquist E."/>
            <person name="Daum C."/>
            <person name="Ramamoorthy G.K."/>
            <person name="Gryganskyi A."/>
            <person name="Culley D."/>
            <person name="Magnuson J.K."/>
            <person name="James T.Y."/>
            <person name="O'Malley M.A."/>
            <person name="Stajich J.E."/>
            <person name="Spatafora J.W."/>
            <person name="Visel A."/>
            <person name="Grigoriev I.V."/>
        </authorList>
    </citation>
    <scope>NUCLEOTIDE SEQUENCE [LARGE SCALE GENOMIC DNA]</scope>
    <source>
        <strain evidence="3 4">68-887.2</strain>
    </source>
</reference>
<organism evidence="3 4">
    <name type="scientific">Naematelia encephala</name>
    <dbReference type="NCBI Taxonomy" id="71784"/>
    <lineage>
        <taxon>Eukaryota</taxon>
        <taxon>Fungi</taxon>
        <taxon>Dikarya</taxon>
        <taxon>Basidiomycota</taxon>
        <taxon>Agaricomycotina</taxon>
        <taxon>Tremellomycetes</taxon>
        <taxon>Tremellales</taxon>
        <taxon>Naemateliaceae</taxon>
        <taxon>Naematelia</taxon>
    </lineage>
</organism>
<dbReference type="AlphaFoldDB" id="A0A1Y2BCJ3"/>
<keyword evidence="2" id="KW-1133">Transmembrane helix</keyword>
<dbReference type="GO" id="GO:0006673">
    <property type="term" value="P:inositol phosphoceramide metabolic process"/>
    <property type="evidence" value="ECO:0007669"/>
    <property type="project" value="InterPro"/>
</dbReference>
<feature type="compositionally biased region" description="Acidic residues" evidence="1">
    <location>
        <begin position="220"/>
        <end position="242"/>
    </location>
</feature>
<evidence type="ECO:0000313" key="3">
    <source>
        <dbReference type="EMBL" id="ORY32539.1"/>
    </source>
</evidence>
<dbReference type="FunCoup" id="A0A1Y2BCJ3">
    <property type="interactions" value="29"/>
</dbReference>
<comment type="caution">
    <text evidence="3">The sequence shown here is derived from an EMBL/GenBank/DDBJ whole genome shotgun (WGS) entry which is preliminary data.</text>
</comment>
<evidence type="ECO:0000313" key="4">
    <source>
        <dbReference type="Proteomes" id="UP000193986"/>
    </source>
</evidence>
<protein>
    <submittedName>
        <fullName evidence="3">Inositolphosphorylceramide synthase subunit Kei1-domain-containing protein</fullName>
    </submittedName>
</protein>
<feature type="region of interest" description="Disordered" evidence="1">
    <location>
        <begin position="214"/>
        <end position="270"/>
    </location>
</feature>
<dbReference type="OrthoDB" id="3338076at2759"/>